<organism evidence="4 5">
    <name type="scientific">Dietzia natronolimnaea</name>
    <dbReference type="NCBI Taxonomy" id="161920"/>
    <lineage>
        <taxon>Bacteria</taxon>
        <taxon>Bacillati</taxon>
        <taxon>Actinomycetota</taxon>
        <taxon>Actinomycetes</taxon>
        <taxon>Mycobacteriales</taxon>
        <taxon>Dietziaceae</taxon>
        <taxon>Dietzia</taxon>
    </lineage>
</organism>
<proteinExistence type="predicted"/>
<keyword evidence="3" id="KW-1133">Transmembrane helix</keyword>
<dbReference type="EMBL" id="NTGA01000023">
    <property type="protein sequence ID" value="PAY22516.1"/>
    <property type="molecule type" value="Genomic_DNA"/>
</dbReference>
<comment type="caution">
    <text evidence="4">The sequence shown here is derived from an EMBL/GenBank/DDBJ whole genome shotgun (WGS) entry which is preliminary data.</text>
</comment>
<evidence type="ECO:0000256" key="1">
    <source>
        <dbReference type="ARBA" id="ARBA00004370"/>
    </source>
</evidence>
<feature type="transmembrane region" description="Helical" evidence="3">
    <location>
        <begin position="15"/>
        <end position="38"/>
    </location>
</feature>
<dbReference type="PANTHER" id="PTHR37042:SF4">
    <property type="entry name" value="OUTER MEMBRANE PROTEIN RV1973"/>
    <property type="match status" value="1"/>
</dbReference>
<dbReference type="AlphaFoldDB" id="A0A2A2WMS1"/>
<protein>
    <recommendedName>
        <fullName evidence="6">Mammalian cell entry protein</fullName>
    </recommendedName>
</protein>
<evidence type="ECO:0000256" key="2">
    <source>
        <dbReference type="ARBA" id="ARBA00023136"/>
    </source>
</evidence>
<dbReference type="Proteomes" id="UP000218810">
    <property type="component" value="Unassembled WGS sequence"/>
</dbReference>
<dbReference type="OrthoDB" id="4774723at2"/>
<evidence type="ECO:0000313" key="4">
    <source>
        <dbReference type="EMBL" id="PAY22516.1"/>
    </source>
</evidence>
<dbReference type="GO" id="GO:0016020">
    <property type="term" value="C:membrane"/>
    <property type="evidence" value="ECO:0007669"/>
    <property type="project" value="UniProtKB-SubCell"/>
</dbReference>
<evidence type="ECO:0000256" key="3">
    <source>
        <dbReference type="SAM" id="Phobius"/>
    </source>
</evidence>
<accession>A0A2A2WMS1</accession>
<reference evidence="5" key="1">
    <citation type="submission" date="2017-09" db="EMBL/GenBank/DDBJ databases">
        <authorList>
            <person name="Zhang Y."/>
            <person name="Huang X."/>
            <person name="Liu J."/>
            <person name="Lu L."/>
            <person name="Peng K."/>
        </authorList>
    </citation>
    <scope>NUCLEOTIDE SEQUENCE [LARGE SCALE GENOMIC DNA]</scope>
    <source>
        <strain evidence="5">S-XJ-1</strain>
    </source>
</reference>
<comment type="subcellular location">
    <subcellularLocation>
        <location evidence="1">Membrane</location>
    </subcellularLocation>
</comment>
<evidence type="ECO:0000313" key="5">
    <source>
        <dbReference type="Proteomes" id="UP000218810"/>
    </source>
</evidence>
<dbReference type="RefSeq" id="WP_095718868.1">
    <property type="nucleotide sequence ID" value="NZ_NTGA01000023.1"/>
</dbReference>
<keyword evidence="2 3" id="KW-0472">Membrane</keyword>
<sequence>MPQPDDTPTEGGRSWLAVTSVVAALCLVAALVSSGLWLSERGKAASIRADRASASELDASYRDFASDVMTRLMTIRQETLTEDVDRIVEMIEGDFSEQFTPRRDSYEEVVETTAVVADGVVSAAAVEQSTPERAEVIMAIDQTIGNPRSQEDQDRQYRVRVTVNRHDDGEMKVSGVNFIP</sequence>
<keyword evidence="3" id="KW-0812">Transmembrane</keyword>
<keyword evidence="5" id="KW-1185">Reference proteome</keyword>
<dbReference type="PANTHER" id="PTHR37042">
    <property type="entry name" value="OUTER MEMBRANE PROTEIN RV1973"/>
    <property type="match status" value="1"/>
</dbReference>
<evidence type="ECO:0008006" key="6">
    <source>
        <dbReference type="Google" id="ProtNLM"/>
    </source>
</evidence>
<name>A0A2A2WMS1_9ACTN</name>
<gene>
    <name evidence="4" type="ORF">CEY15_13360</name>
</gene>